<dbReference type="Proteomes" id="UP001396334">
    <property type="component" value="Unassembled WGS sequence"/>
</dbReference>
<protein>
    <submittedName>
        <fullName evidence="1">Uncharacterized protein</fullName>
    </submittedName>
</protein>
<dbReference type="EMBL" id="JBBPBN010000001">
    <property type="protein sequence ID" value="KAK9046022.1"/>
    <property type="molecule type" value="Genomic_DNA"/>
</dbReference>
<evidence type="ECO:0000313" key="1">
    <source>
        <dbReference type="EMBL" id="KAK9046022.1"/>
    </source>
</evidence>
<name>A0ABR2U8T6_9ROSI</name>
<organism evidence="1 2">
    <name type="scientific">Hibiscus sabdariffa</name>
    <name type="common">roselle</name>
    <dbReference type="NCBI Taxonomy" id="183260"/>
    <lineage>
        <taxon>Eukaryota</taxon>
        <taxon>Viridiplantae</taxon>
        <taxon>Streptophyta</taxon>
        <taxon>Embryophyta</taxon>
        <taxon>Tracheophyta</taxon>
        <taxon>Spermatophyta</taxon>
        <taxon>Magnoliopsida</taxon>
        <taxon>eudicotyledons</taxon>
        <taxon>Gunneridae</taxon>
        <taxon>Pentapetalae</taxon>
        <taxon>rosids</taxon>
        <taxon>malvids</taxon>
        <taxon>Malvales</taxon>
        <taxon>Malvaceae</taxon>
        <taxon>Malvoideae</taxon>
        <taxon>Hibiscus</taxon>
    </lineage>
</organism>
<keyword evidence="2" id="KW-1185">Reference proteome</keyword>
<gene>
    <name evidence="1" type="ORF">V6N11_051924</name>
</gene>
<proteinExistence type="predicted"/>
<reference evidence="1 2" key="1">
    <citation type="journal article" date="2024" name="G3 (Bethesda)">
        <title>Genome assembly of Hibiscus sabdariffa L. provides insights into metabolisms of medicinal natural products.</title>
        <authorList>
            <person name="Kim T."/>
        </authorList>
    </citation>
    <scope>NUCLEOTIDE SEQUENCE [LARGE SCALE GENOMIC DNA]</scope>
    <source>
        <strain evidence="1">TK-2024</strain>
        <tissue evidence="1">Old leaves</tissue>
    </source>
</reference>
<comment type="caution">
    <text evidence="1">The sequence shown here is derived from an EMBL/GenBank/DDBJ whole genome shotgun (WGS) entry which is preliminary data.</text>
</comment>
<evidence type="ECO:0000313" key="2">
    <source>
        <dbReference type="Proteomes" id="UP001396334"/>
    </source>
</evidence>
<accession>A0ABR2U8T6</accession>
<sequence length="80" mass="8995">MSKLSAISAAANFQYQILHRSDSKRNPRAFSSSETKWEKVEMFTFEIDGAVLKPFRNQLCWIFSPVGISLNGPYSRGGHG</sequence>